<keyword evidence="2" id="KW-0378">Hydrolase</keyword>
<dbReference type="SUPFAM" id="SSF57829">
    <property type="entry name" value="Zn-binding ribosomal proteins"/>
    <property type="match status" value="1"/>
</dbReference>
<organism evidence="11 12">
    <name type="scientific">Prorocentrum cordatum</name>
    <dbReference type="NCBI Taxonomy" id="2364126"/>
    <lineage>
        <taxon>Eukaryota</taxon>
        <taxon>Sar</taxon>
        <taxon>Alveolata</taxon>
        <taxon>Dinophyceae</taxon>
        <taxon>Prorocentrales</taxon>
        <taxon>Prorocentraceae</taxon>
        <taxon>Prorocentrum</taxon>
    </lineage>
</organism>
<keyword evidence="3" id="KW-0689">Ribosomal protein</keyword>
<keyword evidence="4" id="KW-0143">Chaperone</keyword>
<keyword evidence="8" id="KW-0863">Zinc-finger</keyword>
<evidence type="ECO:0000256" key="1">
    <source>
        <dbReference type="ARBA" id="ARBA00022741"/>
    </source>
</evidence>
<comment type="catalytic activity">
    <reaction evidence="7">
        <text>GTP + H2O = GDP + phosphate + H(+)</text>
        <dbReference type="Rhea" id="RHEA:19669"/>
        <dbReference type="ChEBI" id="CHEBI:15377"/>
        <dbReference type="ChEBI" id="CHEBI:15378"/>
        <dbReference type="ChEBI" id="CHEBI:37565"/>
        <dbReference type="ChEBI" id="CHEBI:43474"/>
        <dbReference type="ChEBI" id="CHEBI:58189"/>
    </reaction>
    <physiologicalReaction direction="left-to-right" evidence="7">
        <dbReference type="Rhea" id="RHEA:19670"/>
    </physiologicalReaction>
</comment>
<gene>
    <name evidence="11" type="ORF">PCOR1329_LOCUS38709</name>
</gene>
<feature type="region of interest" description="Disordered" evidence="9">
    <location>
        <begin position="1"/>
        <end position="28"/>
    </location>
</feature>
<dbReference type="InterPro" id="IPR003495">
    <property type="entry name" value="CobW/HypB/UreG_nucleotide-bd"/>
</dbReference>
<dbReference type="Gene3D" id="3.40.50.300">
    <property type="entry name" value="P-loop containing nucleotide triphosphate hydrolases"/>
    <property type="match status" value="1"/>
</dbReference>
<evidence type="ECO:0000256" key="8">
    <source>
        <dbReference type="PROSITE-ProRule" id="PRU00047"/>
    </source>
</evidence>
<dbReference type="InterPro" id="IPR011332">
    <property type="entry name" value="Ribosomal_zn-bd"/>
</dbReference>
<keyword evidence="8" id="KW-0862">Zinc</keyword>
<reference evidence="11" key="1">
    <citation type="submission" date="2023-10" db="EMBL/GenBank/DDBJ databases">
        <authorList>
            <person name="Chen Y."/>
            <person name="Shah S."/>
            <person name="Dougan E. K."/>
            <person name="Thang M."/>
            <person name="Chan C."/>
        </authorList>
    </citation>
    <scope>NUCLEOTIDE SEQUENCE [LARGE SCALE GENOMIC DNA]</scope>
</reference>
<dbReference type="InterPro" id="IPR001878">
    <property type="entry name" value="Znf_CCHC"/>
</dbReference>
<dbReference type="Pfam" id="PF02492">
    <property type="entry name" value="cobW"/>
    <property type="match status" value="1"/>
</dbReference>
<proteinExistence type="inferred from homology"/>
<accession>A0ABN9TGF5</accession>
<dbReference type="SUPFAM" id="SSF52540">
    <property type="entry name" value="P-loop containing nucleoside triphosphate hydrolases"/>
    <property type="match status" value="1"/>
</dbReference>
<dbReference type="Pfam" id="PF07683">
    <property type="entry name" value="CobW_C"/>
    <property type="match status" value="1"/>
</dbReference>
<keyword evidence="12" id="KW-1185">Reference proteome</keyword>
<evidence type="ECO:0000256" key="7">
    <source>
        <dbReference type="ARBA" id="ARBA00049117"/>
    </source>
</evidence>
<evidence type="ECO:0000256" key="3">
    <source>
        <dbReference type="ARBA" id="ARBA00022980"/>
    </source>
</evidence>
<evidence type="ECO:0000313" key="11">
    <source>
        <dbReference type="EMBL" id="CAK0844648.1"/>
    </source>
</evidence>
<dbReference type="Proteomes" id="UP001189429">
    <property type="component" value="Unassembled WGS sequence"/>
</dbReference>
<evidence type="ECO:0000256" key="4">
    <source>
        <dbReference type="ARBA" id="ARBA00023186"/>
    </source>
</evidence>
<dbReference type="SUPFAM" id="SSF90002">
    <property type="entry name" value="Hypothetical protein YjiA, C-terminal domain"/>
    <property type="match status" value="1"/>
</dbReference>
<sequence length="1798" mass="194293">MGQSAESAGRNAARDEDPASAGAGGAEAMRGAEAIAGRIAGADEDVPLLAAEAAKHVRRHPAAPAGPADPAHPWAGALAEDVAVELPPPSDENERLRVEAARREIVAHAVRGAAQLAAYSLRWRSLKIDGCGGETTWKQPFKSALASHFGDWTGADVKLRFSAAHHSSCPVPWARALFGPSLAVLARKYNCDKMICRKCYARLPARAVNCRKKKCGHTNYLRPKKKLKSVLNQARLPLTSSDRRGPNGVRKELPEVMRMSALESLLPDDLAKHIQLNHSRLSDLPSLRVEVAQYIEQRTDNIVKDPLIAGGSGGAGQRRRGADDMDVGSLRHRGLKGDFKGSKGKGYGGSKGGRGDSKGTSGDAARTTCWNCGKKGHKAENCWQKLRTGSKGDFKSTKVDQDWDEHDHDLHYEEHGQPEPEETGGLKLCAFAPPVCAIDSQGWVPVNFDSGAAAAVAPNGWCDPVGKPSGRQCRAANGQILDDEGMGETRGYDKNNRGGSTPSQKGGSDQHDQPDDGIGLWQEKGVYNKCLKVGPPASPGVRGASFPSRRGGSGGGRRVGETRGGAAATGPGGRETAEGSIAEVSDGNDSEGDGGARGVWACSAQVMGNRVVWFPEARRRRSRSRSCTSATFDSGEAGAIQDDQQGGITFLVMHCRKLRCHGAIALPSETTDDFVVRACGDFLRYLGRERLVLSSDGEEATLSLKQAVAGKCEGKFIILESLVGDHAAHGQIESAVQIIEFQVRALLWALQSRVSPGLGNVDVESKLLLQCPRQPRLFDLQSFQRVFRGAKTYTMKHKTSIPRVLEQELARIGELIRVTQRDANGGWVDPKLVKEARQVEMDWVSRQSVYAVCDESGCYKATGKVPINAGCVDANRLESQSLPTEVAVIVDSDHAGCPVTCKSTSVCIRDTWQQVMAEGRRPPELSDELKAWDADLVIRRAFGFEIRWVKARSTPGRTLAKLNAAEHWGIMSTVLIRYLALRSNDTAIKEVTALIADGLGQQRMVVPSMSALLGSHANSVKRAADELWREGARGPVGVVQAAFMDVGWHALSATSWSRAIGEDEDMAELRGTPSFLDGVFFNASGCFQPLDDVAKGISNQLRATAARHPNTGHGGFQLTESIVPAAIALAGSEPALWAEILSFVLALERLRAGFVCVTLWARAGEAWSHRQCKDVEAPLAEAEALLGASKHFDGVQKINSCMELFEAEVGGSGSKILKEPTAFLEEFMPKMSPEQKASLRKMYEVRGDLLCGLGALKRAATEYGCAETLDPDSAEIKAKRAKVAAAESGMSADADNKVPVSVLTGFLGSGKTTLLNHILQAHHGKRIAVIENEFGEVGIDDSLVKAGSLASEENIVEMNNGCICCTVRGDLIAGLKKLIKNSQKSGKKLDGVLIETTGLADPAPVAQTFFADDYVQQHMRLDGILTLVDAAHIIQHLDDEKPEGVENEAVEQIAFADRILLNKCDLVDDEAGLVEVETRIRAINAKVPIKRCTNSEVEMDFILGIRGFSLDKIIEMDDAFLEDSHDHQHDNRVSSVGIDVPGEVVQQKLNQWISWLLKEKGVDMFRSKGVLAVKGMKEKFVFQAIHMLFANSQEGAWGPDEERRCKMIFIGKNLDREELTSGFMACMAKCSRGGLGRTPRRPLRPILPPAMARLLPLCAACAGAYALAAACLAALAAPAPGEAALADFQGEPVTCMKRYAPAIIKLQGAIDAGDMKAVLAKENKFKMLNTYWRNQPKDFAGQTEISEDLLDAAADGQTDKVKTLYAKYMEKSELKTFANLPPARQYHMTNRDASMGKR</sequence>
<protein>
    <recommendedName>
        <fullName evidence="10">CCHC-type domain-containing protein</fullName>
    </recommendedName>
</protein>
<dbReference type="InterPro" id="IPR051316">
    <property type="entry name" value="Zinc-reg_GTPase_activator"/>
</dbReference>
<dbReference type="Gene3D" id="3.30.1220.10">
    <property type="entry name" value="CobW-like, C-terminal domain"/>
    <property type="match status" value="1"/>
</dbReference>
<dbReference type="PANTHER" id="PTHR13748:SF62">
    <property type="entry name" value="COBW DOMAIN-CONTAINING PROTEIN"/>
    <property type="match status" value="1"/>
</dbReference>
<name>A0ABN9TGF5_9DINO</name>
<dbReference type="CDD" id="cd03112">
    <property type="entry name" value="CobW-like"/>
    <property type="match status" value="1"/>
</dbReference>
<evidence type="ECO:0000256" key="6">
    <source>
        <dbReference type="ARBA" id="ARBA00034320"/>
    </source>
</evidence>
<comment type="caution">
    <text evidence="11">The sequence shown here is derived from an EMBL/GenBank/DDBJ whole genome shotgun (WGS) entry which is preliminary data.</text>
</comment>
<dbReference type="InterPro" id="IPR001975">
    <property type="entry name" value="Ribosomal_eL40_dom"/>
</dbReference>
<comment type="similarity">
    <text evidence="6">Belongs to the SIMIBI class G3E GTPase family. ZNG1 subfamily.</text>
</comment>
<dbReference type="InterPro" id="IPR036627">
    <property type="entry name" value="CobW-likC_sf"/>
</dbReference>
<evidence type="ECO:0000256" key="5">
    <source>
        <dbReference type="ARBA" id="ARBA00023274"/>
    </source>
</evidence>
<evidence type="ECO:0000256" key="9">
    <source>
        <dbReference type="SAM" id="MobiDB-lite"/>
    </source>
</evidence>
<dbReference type="InterPro" id="IPR011629">
    <property type="entry name" value="CobW-like_C"/>
</dbReference>
<dbReference type="Gene3D" id="4.10.1060.50">
    <property type="match status" value="1"/>
</dbReference>
<dbReference type="SMART" id="SM01377">
    <property type="entry name" value="Ribosomal_L40e"/>
    <property type="match status" value="1"/>
</dbReference>
<dbReference type="InterPro" id="IPR027417">
    <property type="entry name" value="P-loop_NTPase"/>
</dbReference>
<dbReference type="PANTHER" id="PTHR13748">
    <property type="entry name" value="COBW-RELATED"/>
    <property type="match status" value="1"/>
</dbReference>
<dbReference type="PROSITE" id="PS50158">
    <property type="entry name" value="ZF_CCHC"/>
    <property type="match status" value="1"/>
</dbReference>
<dbReference type="SMART" id="SM00343">
    <property type="entry name" value="ZnF_C2HC"/>
    <property type="match status" value="1"/>
</dbReference>
<evidence type="ECO:0000256" key="2">
    <source>
        <dbReference type="ARBA" id="ARBA00022801"/>
    </source>
</evidence>
<feature type="region of interest" description="Disordered" evidence="9">
    <location>
        <begin position="478"/>
        <end position="596"/>
    </location>
</feature>
<evidence type="ECO:0000313" key="12">
    <source>
        <dbReference type="Proteomes" id="UP001189429"/>
    </source>
</evidence>
<feature type="region of interest" description="Disordered" evidence="9">
    <location>
        <begin position="306"/>
        <end position="363"/>
    </location>
</feature>
<feature type="domain" description="CCHC-type" evidence="10">
    <location>
        <begin position="369"/>
        <end position="382"/>
    </location>
</feature>
<dbReference type="Pfam" id="PF01020">
    <property type="entry name" value="Ribosomal_L40e"/>
    <property type="match status" value="1"/>
</dbReference>
<dbReference type="InterPro" id="IPR038587">
    <property type="entry name" value="Ribosomal_eL40_sf"/>
</dbReference>
<keyword evidence="8" id="KW-0479">Metal-binding</keyword>
<keyword evidence="1" id="KW-0547">Nucleotide-binding</keyword>
<dbReference type="InterPro" id="IPR036875">
    <property type="entry name" value="Znf_CCHC_sf"/>
</dbReference>
<evidence type="ECO:0000259" key="10">
    <source>
        <dbReference type="PROSITE" id="PS50158"/>
    </source>
</evidence>
<dbReference type="SUPFAM" id="SSF57756">
    <property type="entry name" value="Retrovirus zinc finger-like domains"/>
    <property type="match status" value="1"/>
</dbReference>
<keyword evidence="5" id="KW-0687">Ribonucleoprotein</keyword>
<dbReference type="EMBL" id="CAUYUJ010014682">
    <property type="protein sequence ID" value="CAK0844648.1"/>
    <property type="molecule type" value="Genomic_DNA"/>
</dbReference>
<feature type="compositionally biased region" description="Polar residues" evidence="9">
    <location>
        <begin position="497"/>
        <end position="507"/>
    </location>
</feature>
<dbReference type="Gene3D" id="1.20.120.1740">
    <property type="entry name" value="Sodium ion translocating NADH-quinone reductase subunit C-like"/>
    <property type="match status" value="1"/>
</dbReference>